<feature type="domain" description="HTH marR-type" evidence="2">
    <location>
        <begin position="22"/>
        <end position="59"/>
    </location>
</feature>
<dbReference type="InterPro" id="IPR036388">
    <property type="entry name" value="WH-like_DNA-bd_sf"/>
</dbReference>
<evidence type="ECO:0000259" key="2">
    <source>
        <dbReference type="Pfam" id="PF12802"/>
    </source>
</evidence>
<dbReference type="Gene3D" id="1.10.10.10">
    <property type="entry name" value="Winged helix-like DNA-binding domain superfamily/Winged helix DNA-binding domain"/>
    <property type="match status" value="1"/>
</dbReference>
<dbReference type="EMBL" id="JACHJQ010000001">
    <property type="protein sequence ID" value="MBB4903797.1"/>
    <property type="molecule type" value="Genomic_DNA"/>
</dbReference>
<dbReference type="PANTHER" id="PTHR18964">
    <property type="entry name" value="ROK (REPRESSOR, ORF, KINASE) FAMILY"/>
    <property type="match status" value="1"/>
</dbReference>
<protein>
    <submittedName>
        <fullName evidence="3">Putative NBD/HSP70 family sugar kinase</fullName>
    </submittedName>
</protein>
<dbReference type="SUPFAM" id="SSF46785">
    <property type="entry name" value="Winged helix' DNA-binding domain"/>
    <property type="match status" value="1"/>
</dbReference>
<dbReference type="GO" id="GO:0003700">
    <property type="term" value="F:DNA-binding transcription factor activity"/>
    <property type="evidence" value="ECO:0007669"/>
    <property type="project" value="InterPro"/>
</dbReference>
<name>A0A7W7PYS0_9PSEU</name>
<evidence type="ECO:0000313" key="3">
    <source>
        <dbReference type="EMBL" id="MBB4903797.1"/>
    </source>
</evidence>
<keyword evidence="3" id="KW-0418">Kinase</keyword>
<proteinExistence type="inferred from homology"/>
<keyword evidence="3" id="KW-0808">Transferase</keyword>
<comment type="caution">
    <text evidence="3">The sequence shown here is derived from an EMBL/GenBank/DDBJ whole genome shotgun (WGS) entry which is preliminary data.</text>
</comment>
<gene>
    <name evidence="3" type="ORF">FHR82_000007</name>
</gene>
<dbReference type="InterPro" id="IPR000835">
    <property type="entry name" value="HTH_MarR-typ"/>
</dbReference>
<dbReference type="InterPro" id="IPR043129">
    <property type="entry name" value="ATPase_NBD"/>
</dbReference>
<dbReference type="Gene3D" id="3.30.420.40">
    <property type="match status" value="2"/>
</dbReference>
<dbReference type="AlphaFoldDB" id="A0A7W7PYS0"/>
<dbReference type="Pfam" id="PF12802">
    <property type="entry name" value="MarR_2"/>
    <property type="match status" value="1"/>
</dbReference>
<dbReference type="Pfam" id="PF00480">
    <property type="entry name" value="ROK"/>
    <property type="match status" value="1"/>
</dbReference>
<reference evidence="3 4" key="1">
    <citation type="submission" date="2020-08" db="EMBL/GenBank/DDBJ databases">
        <title>Genomic Encyclopedia of Type Strains, Phase III (KMG-III): the genomes of soil and plant-associated and newly described type strains.</title>
        <authorList>
            <person name="Whitman W."/>
        </authorList>
    </citation>
    <scope>NUCLEOTIDE SEQUENCE [LARGE SCALE GENOMIC DNA]</scope>
    <source>
        <strain evidence="3 4">CECT 8960</strain>
    </source>
</reference>
<comment type="similarity">
    <text evidence="1">Belongs to the ROK (NagC/XylR) family.</text>
</comment>
<keyword evidence="4" id="KW-1185">Reference proteome</keyword>
<dbReference type="RefSeq" id="WP_184808136.1">
    <property type="nucleotide sequence ID" value="NZ_JACHJQ010000001.1"/>
</dbReference>
<dbReference type="PANTHER" id="PTHR18964:SF149">
    <property type="entry name" value="BIFUNCTIONAL UDP-N-ACETYLGLUCOSAMINE 2-EPIMERASE_N-ACETYLMANNOSAMINE KINASE"/>
    <property type="match status" value="1"/>
</dbReference>
<dbReference type="SUPFAM" id="SSF53067">
    <property type="entry name" value="Actin-like ATPase domain"/>
    <property type="match status" value="1"/>
</dbReference>
<dbReference type="Proteomes" id="UP000520767">
    <property type="component" value="Unassembled WGS sequence"/>
</dbReference>
<evidence type="ECO:0000313" key="4">
    <source>
        <dbReference type="Proteomes" id="UP000520767"/>
    </source>
</evidence>
<accession>A0A7W7PYS0</accession>
<organism evidence="3 4">
    <name type="scientific">Actinophytocola algeriensis</name>
    <dbReference type="NCBI Taxonomy" id="1768010"/>
    <lineage>
        <taxon>Bacteria</taxon>
        <taxon>Bacillati</taxon>
        <taxon>Actinomycetota</taxon>
        <taxon>Actinomycetes</taxon>
        <taxon>Pseudonocardiales</taxon>
        <taxon>Pseudonocardiaceae</taxon>
    </lineage>
</organism>
<dbReference type="GO" id="GO:0016301">
    <property type="term" value="F:kinase activity"/>
    <property type="evidence" value="ECO:0007669"/>
    <property type="project" value="UniProtKB-KW"/>
</dbReference>
<dbReference type="InterPro" id="IPR000600">
    <property type="entry name" value="ROK"/>
</dbReference>
<evidence type="ECO:0000256" key="1">
    <source>
        <dbReference type="ARBA" id="ARBA00006479"/>
    </source>
</evidence>
<dbReference type="InterPro" id="IPR036390">
    <property type="entry name" value="WH_DNA-bd_sf"/>
</dbReference>
<sequence>MGQSRPADQAGLRRGNLALLVRTLREHGALSRAQLAVRSGLSKATVSSLVTDLETRGLVHDAGISAGGQGRPGQLVDLRPDSVCGVGLDVHVGHMGAFVTDLGGQVLFQRRVVCDVPGMGPERALDQLGELAAEAMAGLKNAVGVTVSVPGLVDTAAGVVTFSPRLRWRDVSVADGLAARTGLGLDRIVVDNDANLGALAELADMDVADLVYLTGDFGIGGGVIAGGRLVRGSIGFAGEIGHMAMDPLGPYCSCGRRGCWETQVGLGALLHACADPDDPIRDPALDLDQRMRMVRARAAQQDRRTLDALHQIGTALGLGVSFLVNLLNPAVVVLGGYFAALPEWLVEPIRNQVVAHVLAPGAGGARVVGSRLGFTAATTGGALASLRRVLEDPTVVPVIQTEEEPEEAPA</sequence>